<dbReference type="CDD" id="cd16326">
    <property type="entry name" value="LolB"/>
    <property type="match status" value="1"/>
</dbReference>
<dbReference type="STRING" id="1080227.A8L45_14670"/>
<comment type="caution">
    <text evidence="15">The sequence shown here is derived from an EMBL/GenBank/DDBJ whole genome shotgun (WGS) entry which is preliminary data.</text>
</comment>
<evidence type="ECO:0000313" key="15">
    <source>
        <dbReference type="EMBL" id="ODA31861.1"/>
    </source>
</evidence>
<comment type="function">
    <text evidence="13">Plays a critical role in the incorporation of lipoproteins in the outer membrane after they are released by the LolA protein.</text>
</comment>
<feature type="chain" id="PRO_5008883975" description="Outer-membrane lipoprotein LolB" evidence="14">
    <location>
        <begin position="23"/>
        <end position="196"/>
    </location>
</feature>
<dbReference type="OrthoDB" id="9797618at2"/>
<keyword evidence="9 13" id="KW-0564">Palmitate</keyword>
<evidence type="ECO:0000256" key="4">
    <source>
        <dbReference type="ARBA" id="ARBA00016202"/>
    </source>
</evidence>
<protein>
    <recommendedName>
        <fullName evidence="4 13">Outer-membrane lipoprotein LolB</fullName>
    </recommendedName>
</protein>
<keyword evidence="5 13" id="KW-0813">Transport</keyword>
<proteinExistence type="inferred from homology"/>
<dbReference type="GO" id="GO:0015031">
    <property type="term" value="P:protein transport"/>
    <property type="evidence" value="ECO:0007669"/>
    <property type="project" value="UniProtKB-KW"/>
</dbReference>
<comment type="subunit">
    <text evidence="3 13">Monomer.</text>
</comment>
<dbReference type="InterPro" id="IPR004565">
    <property type="entry name" value="OM_lipoprot_LolB"/>
</dbReference>
<evidence type="ECO:0000256" key="1">
    <source>
        <dbReference type="ARBA" id="ARBA00004459"/>
    </source>
</evidence>
<evidence type="ECO:0000256" key="7">
    <source>
        <dbReference type="ARBA" id="ARBA00022927"/>
    </source>
</evidence>
<evidence type="ECO:0000256" key="11">
    <source>
        <dbReference type="ARBA" id="ARBA00023237"/>
    </source>
</evidence>
<evidence type="ECO:0000256" key="2">
    <source>
        <dbReference type="ARBA" id="ARBA00009696"/>
    </source>
</evidence>
<keyword evidence="11 13" id="KW-0998">Cell outer membrane</keyword>
<keyword evidence="16" id="KW-1185">Reference proteome</keyword>
<organism evidence="15 16">
    <name type="scientific">Veronia pacifica</name>
    <dbReference type="NCBI Taxonomy" id="1080227"/>
    <lineage>
        <taxon>Bacteria</taxon>
        <taxon>Pseudomonadati</taxon>
        <taxon>Pseudomonadota</taxon>
        <taxon>Gammaproteobacteria</taxon>
        <taxon>Vibrionales</taxon>
        <taxon>Vibrionaceae</taxon>
        <taxon>Veronia</taxon>
    </lineage>
</organism>
<evidence type="ECO:0000256" key="13">
    <source>
        <dbReference type="HAMAP-Rule" id="MF_00233"/>
    </source>
</evidence>
<dbReference type="HAMAP" id="MF_00233">
    <property type="entry name" value="LolB"/>
    <property type="match status" value="1"/>
</dbReference>
<dbReference type="InterPro" id="IPR029046">
    <property type="entry name" value="LolA/LolB/LppX"/>
</dbReference>
<dbReference type="Pfam" id="PF03550">
    <property type="entry name" value="LolB"/>
    <property type="match status" value="1"/>
</dbReference>
<dbReference type="SUPFAM" id="SSF89392">
    <property type="entry name" value="Prokaryotic lipoproteins and lipoprotein localization factors"/>
    <property type="match status" value="1"/>
</dbReference>
<keyword evidence="10 13" id="KW-0143">Chaperone</keyword>
<comment type="similarity">
    <text evidence="2 13">Belongs to the LolB family.</text>
</comment>
<evidence type="ECO:0000256" key="14">
    <source>
        <dbReference type="SAM" id="SignalP"/>
    </source>
</evidence>
<dbReference type="GO" id="GO:0044874">
    <property type="term" value="P:lipoprotein localization to outer membrane"/>
    <property type="evidence" value="ECO:0007669"/>
    <property type="project" value="UniProtKB-UniRule"/>
</dbReference>
<keyword evidence="6 13" id="KW-0732">Signal</keyword>
<dbReference type="EMBL" id="LYBM01000028">
    <property type="protein sequence ID" value="ODA31861.1"/>
    <property type="molecule type" value="Genomic_DNA"/>
</dbReference>
<evidence type="ECO:0000256" key="3">
    <source>
        <dbReference type="ARBA" id="ARBA00011245"/>
    </source>
</evidence>
<dbReference type="Proteomes" id="UP000094936">
    <property type="component" value="Unassembled WGS sequence"/>
</dbReference>
<reference evidence="15 16" key="1">
    <citation type="submission" date="2016-05" db="EMBL/GenBank/DDBJ databases">
        <title>Genomic Taxonomy of the Vibrionaceae.</title>
        <authorList>
            <person name="Gomez-Gil B."/>
            <person name="Enciso-Ibarra J."/>
        </authorList>
    </citation>
    <scope>NUCLEOTIDE SEQUENCE [LARGE SCALE GENOMIC DNA]</scope>
    <source>
        <strain evidence="15 16">CAIM 1920</strain>
    </source>
</reference>
<dbReference type="RefSeq" id="WP_068903577.1">
    <property type="nucleotide sequence ID" value="NZ_JBHUIF010000028.1"/>
</dbReference>
<keyword evidence="12 13" id="KW-0449">Lipoprotein</keyword>
<gene>
    <name evidence="13" type="primary">lolB</name>
    <name evidence="15" type="ORF">A8L45_14670</name>
</gene>
<evidence type="ECO:0000256" key="12">
    <source>
        <dbReference type="ARBA" id="ARBA00023288"/>
    </source>
</evidence>
<dbReference type="PROSITE" id="PS51257">
    <property type="entry name" value="PROKAR_LIPOPROTEIN"/>
    <property type="match status" value="1"/>
</dbReference>
<comment type="subcellular location">
    <subcellularLocation>
        <location evidence="1 13">Cell outer membrane</location>
        <topology evidence="1 13">Lipid-anchor</topology>
    </subcellularLocation>
</comment>
<sequence>MFRPVFLSLISFCLLIVSGCTSLTKTSSGTWESHQAQLQTLNRFQLSGKVGFISLKQRVSANFVWKQDNQNIELRLYNFSGTLLTLNTTGKETRVTDKDGTTYFGADAQSLIKRLTGINLPLNNLPGWLKGLPGQNEDFILDSDEKVNTITSRQPGADWTLSYPSYTNTDDIVLPSRIRMNNDSQRVKIDISDWIL</sequence>
<dbReference type="GO" id="GO:0009279">
    <property type="term" value="C:cell outer membrane"/>
    <property type="evidence" value="ECO:0007669"/>
    <property type="project" value="UniProtKB-SubCell"/>
</dbReference>
<accession>A0A1C3EF50</accession>
<evidence type="ECO:0000256" key="6">
    <source>
        <dbReference type="ARBA" id="ARBA00022729"/>
    </source>
</evidence>
<evidence type="ECO:0000256" key="9">
    <source>
        <dbReference type="ARBA" id="ARBA00023139"/>
    </source>
</evidence>
<evidence type="ECO:0000256" key="5">
    <source>
        <dbReference type="ARBA" id="ARBA00022448"/>
    </source>
</evidence>
<keyword evidence="8 13" id="KW-0472">Membrane</keyword>
<dbReference type="Gene3D" id="2.50.20.10">
    <property type="entry name" value="Lipoprotein localisation LolA/LolB/LppX"/>
    <property type="match status" value="1"/>
</dbReference>
<evidence type="ECO:0000313" key="16">
    <source>
        <dbReference type="Proteomes" id="UP000094936"/>
    </source>
</evidence>
<feature type="signal peptide" evidence="14">
    <location>
        <begin position="1"/>
        <end position="22"/>
    </location>
</feature>
<dbReference type="AlphaFoldDB" id="A0A1C3EF50"/>
<dbReference type="NCBIfam" id="TIGR00548">
    <property type="entry name" value="lolB"/>
    <property type="match status" value="1"/>
</dbReference>
<name>A0A1C3EF50_9GAMM</name>
<keyword evidence="7 13" id="KW-0653">Protein transport</keyword>
<evidence type="ECO:0000256" key="10">
    <source>
        <dbReference type="ARBA" id="ARBA00023186"/>
    </source>
</evidence>
<evidence type="ECO:0000256" key="8">
    <source>
        <dbReference type="ARBA" id="ARBA00023136"/>
    </source>
</evidence>